<dbReference type="GO" id="GO:0005737">
    <property type="term" value="C:cytoplasm"/>
    <property type="evidence" value="ECO:0007669"/>
    <property type="project" value="TreeGrafter"/>
</dbReference>
<dbReference type="GO" id="GO:0016020">
    <property type="term" value="C:membrane"/>
    <property type="evidence" value="ECO:0007669"/>
    <property type="project" value="UniProtKB-SubCell"/>
</dbReference>
<evidence type="ECO:0000313" key="18">
    <source>
        <dbReference type="EMBL" id="RNE97382.1"/>
    </source>
</evidence>
<dbReference type="OrthoDB" id="527990at2759"/>
<keyword evidence="6 17" id="KW-0732">Signal</keyword>
<keyword evidence="5 16" id="KW-0479">Metal-binding</keyword>
<keyword evidence="14" id="KW-0325">Glycoprotein</keyword>
<dbReference type="GO" id="GO:0006508">
    <property type="term" value="P:proteolysis"/>
    <property type="evidence" value="ECO:0007669"/>
    <property type="project" value="UniProtKB-KW"/>
</dbReference>
<feature type="binding site" evidence="16">
    <location>
        <position position="290"/>
    </location>
    <ligand>
        <name>Zn(2+)</name>
        <dbReference type="ChEBI" id="CHEBI:29105"/>
        <note>catalytic</note>
    </ligand>
</feature>
<accession>A0A3R7M752</accession>
<organism evidence="18 19">
    <name type="scientific">Trypanosoma conorhini</name>
    <dbReference type="NCBI Taxonomy" id="83891"/>
    <lineage>
        <taxon>Eukaryota</taxon>
        <taxon>Discoba</taxon>
        <taxon>Euglenozoa</taxon>
        <taxon>Kinetoplastea</taxon>
        <taxon>Metakinetoplastina</taxon>
        <taxon>Trypanosomatida</taxon>
        <taxon>Trypanosomatidae</taxon>
        <taxon>Trypanosoma</taxon>
    </lineage>
</organism>
<evidence type="ECO:0000256" key="11">
    <source>
        <dbReference type="ARBA" id="ARBA00023136"/>
    </source>
</evidence>
<dbReference type="EMBL" id="MKKU01001143">
    <property type="protein sequence ID" value="RNE97382.1"/>
    <property type="molecule type" value="Genomic_DNA"/>
</dbReference>
<feature type="binding site" evidence="16">
    <location>
        <position position="221"/>
    </location>
    <ligand>
        <name>Zn(2+)</name>
        <dbReference type="ChEBI" id="CHEBI:29105"/>
        <note>catalytic</note>
    </ligand>
</feature>
<dbReference type="Gene3D" id="2.30.34.10">
    <property type="entry name" value="Leishmanolysin domain 4"/>
    <property type="match status" value="1"/>
</dbReference>
<feature type="active site" evidence="15">
    <location>
        <position position="222"/>
    </location>
</feature>
<dbReference type="PRINTS" id="PR00782">
    <property type="entry name" value="LSHMANOLYSIN"/>
</dbReference>
<keyword evidence="7 17" id="KW-0378">Hydrolase</keyword>
<evidence type="ECO:0000256" key="7">
    <source>
        <dbReference type="ARBA" id="ARBA00022801"/>
    </source>
</evidence>
<dbReference type="AlphaFoldDB" id="A0A3R7M752"/>
<evidence type="ECO:0000256" key="3">
    <source>
        <dbReference type="ARBA" id="ARBA00005860"/>
    </source>
</evidence>
<keyword evidence="10 16" id="KW-0482">Metalloprotease</keyword>
<dbReference type="RefSeq" id="XP_029223588.1">
    <property type="nucleotide sequence ID" value="XM_029376292.1"/>
</dbReference>
<evidence type="ECO:0000256" key="12">
    <source>
        <dbReference type="ARBA" id="ARBA00023145"/>
    </source>
</evidence>
<dbReference type="GO" id="GO:0004222">
    <property type="term" value="F:metalloendopeptidase activity"/>
    <property type="evidence" value="ECO:0007669"/>
    <property type="project" value="UniProtKB-UniRule"/>
</dbReference>
<evidence type="ECO:0000256" key="5">
    <source>
        <dbReference type="ARBA" id="ARBA00022723"/>
    </source>
</evidence>
<feature type="binding site" evidence="16">
    <location>
        <position position="225"/>
    </location>
    <ligand>
        <name>Zn(2+)</name>
        <dbReference type="ChEBI" id="CHEBI:29105"/>
        <note>catalytic</note>
    </ligand>
</feature>
<evidence type="ECO:0000256" key="9">
    <source>
        <dbReference type="ARBA" id="ARBA00022889"/>
    </source>
</evidence>
<protein>
    <recommendedName>
        <fullName evidence="17">Leishmanolysin-like peptidase</fullName>
        <ecNumber evidence="17">3.4.24.-</ecNumber>
    </recommendedName>
</protein>
<keyword evidence="19" id="KW-1185">Reference proteome</keyword>
<comment type="subcellular location">
    <subcellularLocation>
        <location evidence="2">Membrane</location>
    </subcellularLocation>
</comment>
<comment type="catalytic activity">
    <reaction evidence="1">
        <text>Preference for hydrophobic residues at P1 and P1' and basic residues at P2' and P3'. A model nonapeptide is cleaved at -Ala-Tyr-|-Leu-Lys-Lys-.</text>
        <dbReference type="EC" id="3.4.24.36"/>
    </reaction>
</comment>
<dbReference type="Gene3D" id="2.10.55.10">
    <property type="entry name" value="Leishmanolysin domain 3"/>
    <property type="match status" value="1"/>
</dbReference>
<evidence type="ECO:0000313" key="19">
    <source>
        <dbReference type="Proteomes" id="UP000284403"/>
    </source>
</evidence>
<dbReference type="EC" id="3.4.24.-" evidence="17"/>
<feature type="signal peptide" evidence="17">
    <location>
        <begin position="1"/>
        <end position="24"/>
    </location>
</feature>
<evidence type="ECO:0000256" key="8">
    <source>
        <dbReference type="ARBA" id="ARBA00022833"/>
    </source>
</evidence>
<reference evidence="18 19" key="1">
    <citation type="journal article" date="2018" name="BMC Genomics">
        <title>Genomic comparison of Trypanosoma conorhini and Trypanosoma rangeli to Trypanosoma cruzi strains of high and low virulence.</title>
        <authorList>
            <person name="Bradwell K.R."/>
            <person name="Koparde V.N."/>
            <person name="Matveyev A.V."/>
            <person name="Serrano M.G."/>
            <person name="Alves J.M."/>
            <person name="Parikh H."/>
            <person name="Huang B."/>
            <person name="Lee V."/>
            <person name="Espinosa-Alvarez O."/>
            <person name="Ortiz P.A."/>
            <person name="Costa-Martins A.G."/>
            <person name="Teixeira M.M."/>
            <person name="Buck G.A."/>
        </authorList>
    </citation>
    <scope>NUCLEOTIDE SEQUENCE [LARGE SCALE GENOMIC DNA]</scope>
    <source>
        <strain evidence="18 19">025E</strain>
    </source>
</reference>
<evidence type="ECO:0000256" key="17">
    <source>
        <dbReference type="RuleBase" id="RU366077"/>
    </source>
</evidence>
<keyword evidence="9" id="KW-0130">Cell adhesion</keyword>
<evidence type="ECO:0000256" key="1">
    <source>
        <dbReference type="ARBA" id="ARBA00001249"/>
    </source>
</evidence>
<dbReference type="FunFam" id="3.90.132.10:FF:000001">
    <property type="entry name" value="leishmanolysin-like peptidase isoform X2"/>
    <property type="match status" value="1"/>
</dbReference>
<feature type="chain" id="PRO_5023973653" description="Leishmanolysin-like peptidase" evidence="17">
    <location>
        <begin position="25"/>
        <end position="584"/>
    </location>
</feature>
<dbReference type="Pfam" id="PF01457">
    <property type="entry name" value="Peptidase_M8"/>
    <property type="match status" value="1"/>
</dbReference>
<gene>
    <name evidence="18" type="ORF">Tco025E_09475</name>
</gene>
<dbReference type="InterPro" id="IPR001577">
    <property type="entry name" value="Peptidase_M8"/>
</dbReference>
<dbReference type="SUPFAM" id="SSF55486">
    <property type="entry name" value="Metalloproteases ('zincins'), catalytic domain"/>
    <property type="match status" value="1"/>
</dbReference>
<sequence length="584" mass="62609">MPRLHRLVAVPLLLLLCWLRCSLGFVEHRCTFDERMRSAGALPVTRELPRKGQGAWEAYTAGASSWEPIRIKAFTEDMKSGLRYCTAAGDLRPDFEGGIAVCRGEHVLTPEKKALLVAQLLPESIQLHANRLLVRPMGLFFVQRFTVGACAFFTVPEEHHTVGVVGADFVLYVAAGPTMGANVAWGAPCSVTEEGRPVVGALNFGPQHISTKRGLARAAAHEIAHTLGFSAYLFAERSMVTALRNVRGKAAVVAVSSKRTLAATRRHFNCAAAPGMELEDEGGEGTAQSHWERRNAKDELMAGVAGVGYYTALTMAAFEDTGFYRANWGMEEPMAWGNSTGCEFLQEACVQDGSTRYPDMFCTGVSTHFRCTSDHLALGVCSLTAFQQALAPPYRYFGNPAVGAPQHELTDRCPVIAPVAGGGCTTLLNTVPGSRVGSNSRCVDGSSLHVHAVEVGAVCVEVSCEGPRTLRVRHAGDERWHLCPEGGTLRPGPPFTAGHIVCPKYARVCATVAGGSVAVVGEGDAAQRVQSSAADDAHRDNVFRREAFPQRRSVVQRAEGDASGVAGAPTLPWLLLLSLLCAVR</sequence>
<proteinExistence type="inferred from homology"/>
<dbReference type="GO" id="GO:0007155">
    <property type="term" value="P:cell adhesion"/>
    <property type="evidence" value="ECO:0007669"/>
    <property type="project" value="UniProtKB-KW"/>
</dbReference>
<evidence type="ECO:0000256" key="10">
    <source>
        <dbReference type="ARBA" id="ARBA00023049"/>
    </source>
</evidence>
<keyword evidence="13" id="KW-1015">Disulfide bond</keyword>
<evidence type="ECO:0000256" key="14">
    <source>
        <dbReference type="ARBA" id="ARBA00023180"/>
    </source>
</evidence>
<dbReference type="PANTHER" id="PTHR10942">
    <property type="entry name" value="LEISHMANOLYSIN-LIKE PEPTIDASE"/>
    <property type="match status" value="1"/>
</dbReference>
<dbReference type="GO" id="GO:0046872">
    <property type="term" value="F:metal ion binding"/>
    <property type="evidence" value="ECO:0007669"/>
    <property type="project" value="UniProtKB-KW"/>
</dbReference>
<comment type="caution">
    <text evidence="18">The sequence shown here is derived from an EMBL/GenBank/DDBJ whole genome shotgun (WGS) entry which is preliminary data.</text>
</comment>
<dbReference type="Gene3D" id="3.90.132.10">
    <property type="entry name" value="Leishmanolysin , domain 2"/>
    <property type="match status" value="1"/>
</dbReference>
<keyword evidence="4 17" id="KW-0645">Protease</keyword>
<keyword evidence="11" id="KW-0472">Membrane</keyword>
<evidence type="ECO:0000256" key="16">
    <source>
        <dbReference type="PIRSR" id="PIRSR601577-2"/>
    </source>
</evidence>
<keyword evidence="12" id="KW-0865">Zymogen</keyword>
<name>A0A3R7M752_9TRYP</name>
<evidence type="ECO:0000256" key="2">
    <source>
        <dbReference type="ARBA" id="ARBA00004370"/>
    </source>
</evidence>
<evidence type="ECO:0000256" key="6">
    <source>
        <dbReference type="ARBA" id="ARBA00022729"/>
    </source>
</evidence>
<dbReference type="PANTHER" id="PTHR10942:SF0">
    <property type="entry name" value="LEISHMANOLYSIN-LIKE PEPTIDASE"/>
    <property type="match status" value="1"/>
</dbReference>
<dbReference type="GeneID" id="40323086"/>
<comment type="cofactor">
    <cofactor evidence="16 17">
        <name>Zn(2+)</name>
        <dbReference type="ChEBI" id="CHEBI:29105"/>
    </cofactor>
    <text evidence="16 17">Binds 1 zinc ion per subunit.</text>
</comment>
<dbReference type="Proteomes" id="UP000284403">
    <property type="component" value="Unassembled WGS sequence"/>
</dbReference>
<dbReference type="Gene3D" id="3.10.170.20">
    <property type="match status" value="1"/>
</dbReference>
<evidence type="ECO:0000256" key="13">
    <source>
        <dbReference type="ARBA" id="ARBA00023157"/>
    </source>
</evidence>
<comment type="similarity">
    <text evidence="3 17">Belongs to the peptidase M8 family.</text>
</comment>
<evidence type="ECO:0000256" key="4">
    <source>
        <dbReference type="ARBA" id="ARBA00022670"/>
    </source>
</evidence>
<keyword evidence="8 16" id="KW-0862">Zinc</keyword>
<evidence type="ECO:0000256" key="15">
    <source>
        <dbReference type="PIRSR" id="PIRSR601577-1"/>
    </source>
</evidence>